<dbReference type="RefSeq" id="WP_266260445.1">
    <property type="nucleotide sequence ID" value="NZ_JAMXWF010000031.1"/>
</dbReference>
<dbReference type="AlphaFoldDB" id="A0AAP5BGW7"/>
<name>A0AAP5BGW7_9BURK</name>
<dbReference type="Proteomes" id="UP001242288">
    <property type="component" value="Unassembled WGS sequence"/>
</dbReference>
<protein>
    <submittedName>
        <fullName evidence="2">Uncharacterized protein</fullName>
    </submittedName>
</protein>
<accession>A0AAP5BGW7</accession>
<evidence type="ECO:0000313" key="4">
    <source>
        <dbReference type="Proteomes" id="UP001242288"/>
    </source>
</evidence>
<proteinExistence type="predicted"/>
<organism evidence="2 4">
    <name type="scientific">Paraburkholderia madseniana</name>
    <dbReference type="NCBI Taxonomy" id="2599607"/>
    <lineage>
        <taxon>Bacteria</taxon>
        <taxon>Pseudomonadati</taxon>
        <taxon>Pseudomonadota</taxon>
        <taxon>Betaproteobacteria</taxon>
        <taxon>Burkholderiales</taxon>
        <taxon>Burkholderiaceae</taxon>
        <taxon>Paraburkholderia</taxon>
    </lineage>
</organism>
<gene>
    <name evidence="2" type="ORF">NIE36_29845</name>
    <name evidence="1" type="ORF">OSB80_29910</name>
</gene>
<reference evidence="2" key="1">
    <citation type="submission" date="2022-06" db="EMBL/GenBank/DDBJ databases">
        <title>PHB producers.</title>
        <authorList>
            <person name="Besaury L."/>
        </authorList>
    </citation>
    <scope>NUCLEOTIDE SEQUENCE</scope>
    <source>
        <strain evidence="2 3">SEWS6</strain>
    </source>
</reference>
<comment type="caution">
    <text evidence="2">The sequence shown here is derived from an EMBL/GenBank/DDBJ whole genome shotgun (WGS) entry which is preliminary data.</text>
</comment>
<evidence type="ECO:0000313" key="3">
    <source>
        <dbReference type="Proteomes" id="UP001209412"/>
    </source>
</evidence>
<evidence type="ECO:0000313" key="1">
    <source>
        <dbReference type="EMBL" id="MCX4149545.1"/>
    </source>
</evidence>
<dbReference type="EMBL" id="JAMXWF010000031">
    <property type="protein sequence ID" value="MDQ6411363.1"/>
    <property type="molecule type" value="Genomic_DNA"/>
</dbReference>
<sequence>MNNARRCVACGSLFHPFSHIPDQRFCSALGCQRERRRRWQQQRLRSDPDYRDNQARAQAKWRARRPDYWRQYRATHPAYRERNCAMQRERNARRSSSPVANMDASPPLHPLASGFYILRRAVETGIAKMNACTVHIAVLSAPNGPRIRDCKEMT</sequence>
<dbReference type="EMBL" id="JAPKHW010000031">
    <property type="protein sequence ID" value="MCX4149545.1"/>
    <property type="molecule type" value="Genomic_DNA"/>
</dbReference>
<dbReference type="Proteomes" id="UP001209412">
    <property type="component" value="Unassembled WGS sequence"/>
</dbReference>
<evidence type="ECO:0000313" key="2">
    <source>
        <dbReference type="EMBL" id="MDQ6411363.1"/>
    </source>
</evidence>
<keyword evidence="3" id="KW-1185">Reference proteome</keyword>